<evidence type="ECO:0000256" key="1">
    <source>
        <dbReference type="SAM" id="MobiDB-lite"/>
    </source>
</evidence>
<proteinExistence type="predicted"/>
<accession>A0A8J7K2G6</accession>
<sequence length="264" mass="28980">MTDNEQGIPHDPQLSRLYQHLDFPEPSPSTDQAILQAARLAVATPRVSKARRVLHWLLQPQQLAAMASVSVLAFLGLLSLHRPLREEAVPPSIPQLQSTPAHAAETAPPATQEEAPQTHSKGHAVKSQHTEREQSANRIPPPSRTDRYSDKKLELNSAKGDSSSGMSTETADTALSPPPPQAAPAAAERKAVQQQGRTLQSPRDTAQELLEKIRTTLKENDLATAKRLLEQYRHAYPEMPVPEDIRARMEQLHPAHINASDIGP</sequence>
<name>A0A8J7K2G6_9NEIS</name>
<dbReference type="Proteomes" id="UP000604481">
    <property type="component" value="Unassembled WGS sequence"/>
</dbReference>
<organism evidence="2 3">
    <name type="scientific">Chitinilyticum piscinae</name>
    <dbReference type="NCBI Taxonomy" id="2866724"/>
    <lineage>
        <taxon>Bacteria</taxon>
        <taxon>Pseudomonadati</taxon>
        <taxon>Pseudomonadota</taxon>
        <taxon>Betaproteobacteria</taxon>
        <taxon>Neisseriales</taxon>
        <taxon>Chitinibacteraceae</taxon>
        <taxon>Chitinilyticum</taxon>
    </lineage>
</organism>
<feature type="region of interest" description="Disordered" evidence="1">
    <location>
        <begin position="92"/>
        <end position="184"/>
    </location>
</feature>
<gene>
    <name evidence="2" type="ORF">INR99_14010</name>
</gene>
<evidence type="ECO:0000313" key="3">
    <source>
        <dbReference type="Proteomes" id="UP000604481"/>
    </source>
</evidence>
<dbReference type="EMBL" id="JADFUA010000009">
    <property type="protein sequence ID" value="MBE9610451.1"/>
    <property type="molecule type" value="Genomic_DNA"/>
</dbReference>
<comment type="caution">
    <text evidence="2">The sequence shown here is derived from an EMBL/GenBank/DDBJ whole genome shotgun (WGS) entry which is preliminary data.</text>
</comment>
<feature type="compositionally biased region" description="Basic and acidic residues" evidence="1">
    <location>
        <begin position="144"/>
        <end position="154"/>
    </location>
</feature>
<feature type="compositionally biased region" description="Low complexity" evidence="1">
    <location>
        <begin position="99"/>
        <end position="118"/>
    </location>
</feature>
<dbReference type="RefSeq" id="WP_194116995.1">
    <property type="nucleotide sequence ID" value="NZ_JADFUA010000009.1"/>
</dbReference>
<reference evidence="2 3" key="1">
    <citation type="submission" date="2020-10" db="EMBL/GenBank/DDBJ databases">
        <title>The genome sequence of Chitinilyticum litopenaei 4Y14.</title>
        <authorList>
            <person name="Liu Y."/>
        </authorList>
    </citation>
    <scope>NUCLEOTIDE SEQUENCE [LARGE SCALE GENOMIC DNA]</scope>
    <source>
        <strain evidence="2 3">4Y14</strain>
    </source>
</reference>
<keyword evidence="3" id="KW-1185">Reference proteome</keyword>
<feature type="compositionally biased region" description="Polar residues" evidence="1">
    <location>
        <begin position="159"/>
        <end position="173"/>
    </location>
</feature>
<evidence type="ECO:0000313" key="2">
    <source>
        <dbReference type="EMBL" id="MBE9610451.1"/>
    </source>
</evidence>
<dbReference type="AlphaFoldDB" id="A0A8J7K2G6"/>
<protein>
    <submittedName>
        <fullName evidence="2">Uncharacterized protein</fullName>
    </submittedName>
</protein>